<dbReference type="GO" id="GO:0009061">
    <property type="term" value="P:anaerobic respiration"/>
    <property type="evidence" value="ECO:0007669"/>
    <property type="project" value="TreeGrafter"/>
</dbReference>
<dbReference type="InterPro" id="IPR003953">
    <property type="entry name" value="FAD-dep_OxRdtase_2_FAD-bd"/>
</dbReference>
<dbReference type="STRING" id="1672749.BJF92_14240"/>
<dbReference type="GO" id="GO:0000104">
    <property type="term" value="F:succinate dehydrogenase activity"/>
    <property type="evidence" value="ECO:0007669"/>
    <property type="project" value="TreeGrafter"/>
</dbReference>
<protein>
    <submittedName>
        <fullName evidence="5">Oxidoreductase</fullName>
    </submittedName>
</protein>
<evidence type="ECO:0000259" key="4">
    <source>
        <dbReference type="Pfam" id="PF00890"/>
    </source>
</evidence>
<dbReference type="InterPro" id="IPR036188">
    <property type="entry name" value="FAD/NAD-bd_sf"/>
</dbReference>
<dbReference type="OrthoDB" id="9806724at2"/>
<dbReference type="PANTHER" id="PTHR11632">
    <property type="entry name" value="SUCCINATE DEHYDROGENASE 2 FLAVOPROTEIN SUBUNIT"/>
    <property type="match status" value="1"/>
</dbReference>
<dbReference type="GO" id="GO:0050660">
    <property type="term" value="F:flavin adenine dinucleotide binding"/>
    <property type="evidence" value="ECO:0007669"/>
    <property type="project" value="TreeGrafter"/>
</dbReference>
<dbReference type="GO" id="GO:0005886">
    <property type="term" value="C:plasma membrane"/>
    <property type="evidence" value="ECO:0007669"/>
    <property type="project" value="TreeGrafter"/>
</dbReference>
<evidence type="ECO:0000256" key="1">
    <source>
        <dbReference type="ARBA" id="ARBA00001974"/>
    </source>
</evidence>
<dbReference type="AlphaFoldDB" id="A0A1Q9AIA5"/>
<accession>A0A1Q9AIA5</accession>
<proteinExistence type="predicted"/>
<feature type="domain" description="FAD-dependent oxidoreductase 2 FAD-binding" evidence="4">
    <location>
        <begin position="46"/>
        <end position="477"/>
    </location>
</feature>
<dbReference type="InterPro" id="IPR027477">
    <property type="entry name" value="Succ_DH/fumarate_Rdtase_cat_sf"/>
</dbReference>
<keyword evidence="2" id="KW-0285">Flavoprotein</keyword>
<evidence type="ECO:0000313" key="5">
    <source>
        <dbReference type="EMBL" id="OLP54945.1"/>
    </source>
</evidence>
<dbReference type="PANTHER" id="PTHR11632:SF51">
    <property type="entry name" value="SUCCINATE DEHYDROGENASE [UBIQUINONE] FLAVOPROTEIN SUBUNIT, MITOCHONDRIAL"/>
    <property type="match status" value="1"/>
</dbReference>
<dbReference type="EMBL" id="MKIO01000031">
    <property type="protein sequence ID" value="OLP54945.1"/>
    <property type="molecule type" value="Genomic_DNA"/>
</dbReference>
<dbReference type="Pfam" id="PF00890">
    <property type="entry name" value="FAD_binding_2"/>
    <property type="match status" value="1"/>
</dbReference>
<reference evidence="5 6" key="1">
    <citation type="submission" date="2016-09" db="EMBL/GenBank/DDBJ databases">
        <title>Rhizobium sp. nov., a novel species isolated from the rice rhizosphere.</title>
        <authorList>
            <person name="Zhao J."/>
            <person name="Zhang X."/>
        </authorList>
    </citation>
    <scope>NUCLEOTIDE SEQUENCE [LARGE SCALE GENOMIC DNA]</scope>
    <source>
        <strain evidence="5 6">MH17</strain>
    </source>
</reference>
<name>A0A1Q9AIA5_9HYPH</name>
<dbReference type="Gene3D" id="3.50.50.60">
    <property type="entry name" value="FAD/NAD(P)-binding domain"/>
    <property type="match status" value="2"/>
</dbReference>
<dbReference type="InterPro" id="IPR030664">
    <property type="entry name" value="SdhA/FrdA/AprA"/>
</dbReference>
<dbReference type="Gene3D" id="3.90.700.10">
    <property type="entry name" value="Succinate dehydrogenase/fumarate reductase flavoprotein, catalytic domain"/>
    <property type="match status" value="1"/>
</dbReference>
<evidence type="ECO:0000313" key="6">
    <source>
        <dbReference type="Proteomes" id="UP000186143"/>
    </source>
</evidence>
<organism evidence="5 6">
    <name type="scientific">Xaviernesmea rhizosphaerae</name>
    <dbReference type="NCBI Taxonomy" id="1672749"/>
    <lineage>
        <taxon>Bacteria</taxon>
        <taxon>Pseudomonadati</taxon>
        <taxon>Pseudomonadota</taxon>
        <taxon>Alphaproteobacteria</taxon>
        <taxon>Hyphomicrobiales</taxon>
        <taxon>Rhizobiaceae</taxon>
        <taxon>Rhizobium/Agrobacterium group</taxon>
        <taxon>Xaviernesmea</taxon>
    </lineage>
</organism>
<keyword evidence="3" id="KW-0560">Oxidoreductase</keyword>
<dbReference type="SUPFAM" id="SSF51905">
    <property type="entry name" value="FAD/NAD(P)-binding domain"/>
    <property type="match status" value="1"/>
</dbReference>
<dbReference type="Proteomes" id="UP000186143">
    <property type="component" value="Unassembled WGS sequence"/>
</dbReference>
<dbReference type="RefSeq" id="WP_075635506.1">
    <property type="nucleotide sequence ID" value="NZ_MKIO01000031.1"/>
</dbReference>
<sequence>MTLDVPQTVLDALTDVDMPRLAPVDPASETLRLAGFDVPVYRAGCVVIGSGAAGLRAAVEAKRRGNHVVIVSQSAWGGTSACSGSDKQTLHTANTADRGDDFKAMARAIRAGGAMDEDTAYVEAVGSARMMASLQFIGLPLPQDAYGGTLRYQTDHDEVGRATSCGPRTSRLMVQVLAREALQLAIPFFNQTTGLRLLTEGSGDRRHIVGLLATRAAERSPNNPYGFALFACGAVVLAAGGPGELYRDSVYPNGCFGALGLALQAGLILTNLTESQFGIGTRREGFPWNLSGTYVQALPHIYALDTEGREHHFLADYYRTTQEMASNIFRKGYQWPFHAERMLDFGSSLIDLAIVRETALGRRVLMDFNRNPLPVPGDLPFDLGRLDEDVRAYLGAAGATQASPIERLRHMNPLAIELYRRYKFDIAEDPLEFAVNNQHMNGGVMVDIWGRSTLSGCYAVGEAAGTHGVTRPGGAALNAGQVFGTRAAEHLDATGWARQPAAHDLAASGGAALEQCLAVLRPESPLDVKTLRTDIQARMSDSAGLICRADEVAAALEEAHRLNTAIRENGIAYDRPAEIGRVLQWHQMALASEAVLTALDHFIRNGGGSRGARAICDPQGALTPHTRSGPLEAFRFRAEEEAHRGEQILVFHDGTRLHVATRPNRRFDEAAKPFFERDWPAWLTGALFDVEREKEVDIKSG</sequence>
<comment type="cofactor">
    <cofactor evidence="1">
        <name>FAD</name>
        <dbReference type="ChEBI" id="CHEBI:57692"/>
    </cofactor>
</comment>
<evidence type="ECO:0000256" key="3">
    <source>
        <dbReference type="ARBA" id="ARBA00023002"/>
    </source>
</evidence>
<evidence type="ECO:0000256" key="2">
    <source>
        <dbReference type="ARBA" id="ARBA00022630"/>
    </source>
</evidence>
<dbReference type="PRINTS" id="PR00368">
    <property type="entry name" value="FADPNR"/>
</dbReference>
<gene>
    <name evidence="5" type="ORF">BJF92_14240</name>
</gene>
<comment type="caution">
    <text evidence="5">The sequence shown here is derived from an EMBL/GenBank/DDBJ whole genome shotgun (WGS) entry which is preliminary data.</text>
</comment>
<dbReference type="GO" id="GO:0009055">
    <property type="term" value="F:electron transfer activity"/>
    <property type="evidence" value="ECO:0007669"/>
    <property type="project" value="TreeGrafter"/>
</dbReference>